<dbReference type="InterPro" id="IPR000719">
    <property type="entry name" value="Prot_kinase_dom"/>
</dbReference>
<evidence type="ECO:0008006" key="19">
    <source>
        <dbReference type="Google" id="ProtNLM"/>
    </source>
</evidence>
<evidence type="ECO:0000256" key="1">
    <source>
        <dbReference type="ARBA" id="ARBA00022527"/>
    </source>
</evidence>
<keyword evidence="4 10" id="KW-0547">Nucleotide-binding</keyword>
<dbReference type="Gene3D" id="3.30.60.20">
    <property type="match status" value="1"/>
</dbReference>
<dbReference type="PROSITE" id="PS50081">
    <property type="entry name" value="ZF_DAG_PE_2"/>
    <property type="match status" value="1"/>
</dbReference>
<feature type="compositionally biased region" description="Basic and acidic residues" evidence="12">
    <location>
        <begin position="1239"/>
        <end position="1251"/>
    </location>
</feature>
<dbReference type="Gene3D" id="2.30.29.30">
    <property type="entry name" value="Pleckstrin-homology domain (PH domain)/Phosphotyrosine-binding domain (PTB)"/>
    <property type="match status" value="1"/>
</dbReference>
<dbReference type="PROSITE" id="PS00479">
    <property type="entry name" value="ZF_DAG_PE_1"/>
    <property type="match status" value="1"/>
</dbReference>
<evidence type="ECO:0000313" key="18">
    <source>
        <dbReference type="Proteomes" id="UP000326062"/>
    </source>
</evidence>
<keyword evidence="5" id="KW-0808">Transferase</keyword>
<dbReference type="InterPro" id="IPR008271">
    <property type="entry name" value="Ser/Thr_kinase_AS"/>
</dbReference>
<feature type="domain" description="Protein kinase" evidence="14">
    <location>
        <begin position="6"/>
        <end position="326"/>
    </location>
</feature>
<dbReference type="PROSITE" id="PS50219">
    <property type="entry name" value="CNH"/>
    <property type="match status" value="1"/>
</dbReference>
<evidence type="ECO:0000256" key="6">
    <source>
        <dbReference type="ARBA" id="ARBA00022833"/>
    </source>
</evidence>
<dbReference type="PROSITE" id="PS50011">
    <property type="entry name" value="PROTEIN_KINASE_DOM"/>
    <property type="match status" value="1"/>
</dbReference>
<dbReference type="SMART" id="SM00036">
    <property type="entry name" value="CNH"/>
    <property type="match status" value="1"/>
</dbReference>
<protein>
    <recommendedName>
        <fullName evidence="19">Non-specific serine/threonine protein kinase</fullName>
    </recommendedName>
</protein>
<feature type="region of interest" description="Disordered" evidence="12">
    <location>
        <begin position="1225"/>
        <end position="1251"/>
    </location>
</feature>
<evidence type="ECO:0000259" key="16">
    <source>
        <dbReference type="PROSITE" id="PS50219"/>
    </source>
</evidence>
<dbReference type="PROSITE" id="PS50003">
    <property type="entry name" value="PH_DOMAIN"/>
    <property type="match status" value="1"/>
</dbReference>
<dbReference type="InterPro" id="IPR011009">
    <property type="entry name" value="Kinase-like_dom_sf"/>
</dbReference>
<evidence type="ECO:0000259" key="13">
    <source>
        <dbReference type="PROSITE" id="PS50003"/>
    </source>
</evidence>
<dbReference type="SMART" id="SM00220">
    <property type="entry name" value="S_TKc"/>
    <property type="match status" value="1"/>
</dbReference>
<dbReference type="InterPro" id="IPR001180">
    <property type="entry name" value="CNH_dom"/>
</dbReference>
<feature type="domain" description="Phorbol-ester/DAG-type" evidence="15">
    <location>
        <begin position="1262"/>
        <end position="1311"/>
    </location>
</feature>
<reference evidence="17 18" key="1">
    <citation type="submission" date="2019-06" db="EMBL/GenBank/DDBJ databases">
        <title>Discovery of a novel chromosome fission-fusion reversal in muntjac.</title>
        <authorList>
            <person name="Mudd A.B."/>
            <person name="Bredeson J.V."/>
            <person name="Baum R."/>
            <person name="Hockemeyer D."/>
            <person name="Rokhsar D.S."/>
        </authorList>
    </citation>
    <scope>NUCLEOTIDE SEQUENCE [LARGE SCALE GENOMIC DNA]</scope>
    <source>
        <strain evidence="17">UCam_UCB_Mr</strain>
        <tissue evidence="17">Fibroblast cell line</tissue>
    </source>
</reference>
<dbReference type="SMART" id="SM00109">
    <property type="entry name" value="C1"/>
    <property type="match status" value="1"/>
</dbReference>
<comment type="catalytic activity">
    <reaction evidence="9">
        <text>L-seryl-[protein] + ATP = O-phospho-L-seryl-[protein] + ADP + H(+)</text>
        <dbReference type="Rhea" id="RHEA:17989"/>
        <dbReference type="Rhea" id="RHEA-COMP:9863"/>
        <dbReference type="Rhea" id="RHEA-COMP:11604"/>
        <dbReference type="ChEBI" id="CHEBI:15378"/>
        <dbReference type="ChEBI" id="CHEBI:29999"/>
        <dbReference type="ChEBI" id="CHEBI:30616"/>
        <dbReference type="ChEBI" id="CHEBI:83421"/>
        <dbReference type="ChEBI" id="CHEBI:456216"/>
        <dbReference type="EC" id="2.7.11.1"/>
    </reaction>
</comment>
<feature type="binding site" evidence="10">
    <location>
        <position position="126"/>
    </location>
    <ligand>
        <name>ATP</name>
        <dbReference type="ChEBI" id="CHEBI:30616"/>
    </ligand>
</feature>
<dbReference type="EMBL" id="VCEB01000014">
    <property type="protein sequence ID" value="KAB0370192.1"/>
    <property type="molecule type" value="Genomic_DNA"/>
</dbReference>
<name>A0A5N3X8K9_MUNRE</name>
<feature type="compositionally biased region" description="Basic and acidic residues" evidence="12">
    <location>
        <begin position="1847"/>
        <end position="1902"/>
    </location>
</feature>
<sequence length="1926" mass="220371">MLKFKYGARNLLDAGAVESIASRASRLNLFFQGKPPSMTQQQMALLSREAILDALFVLFKECSQPALMKIKHVSNFVQKYSDIIAELQELQPSVKDFEVRSVVGCGHFAEVQVVREKATGDVYAMKVMKKKALLAQEQVMEYQPGGDLLSLLNRYEDQLDENMIQFYLAELILAVHSVHQMGYVHRDIKPENVLIDRTGHIKLVDFGSAAKMNSNKMVNAKLPVGTPDYMAPEVLTVMNGDGKGAYSLDCDWWSVGVIAYEMVYGRCPFTEGTSAKTFNNIMNFQRFLKFPDDPKVSSELLDLIQSLLCGQKERLKFEGLCCHPFFSKIDWSNIRNLSEVEAVLSQKEVELKASETQRSLLEQDLATYITECSSLKRSLEQARMEVSQEDDKALQLLHDIREQSRKLQEIKEQEYQAQVEEMRLMMNQLEEDLVSARRRSDLYESELRESRLAAEEFKRKATECQHKLMKAKDQGKPEVGEYAKLEKINAEQQLKIQELQEKLEKAVKASTEATELLQNIRQAKERAERELEKLHNREDSSEGIKKKLVEAEERRHSLENKVKRLETMERRENRLKDDIQTKSQQIQQMADKILELEEKHREAQVSAQHLEVHLKQKEQHYEEKIKVLDNQIKKDLADKETLENLMQRHEEEAHEKGKILSEQKAMINAMDSKIRSLEQRIVELSEANKLAANSSLFTQRNMKAQEEMISELRQQKFYLETQAGKLEAQNRKLEEQLEKISHQDHSDKNRLLELETRLREVSLEHEEQKLELKRQLTELQLSLQERESQLAALQAARAALESQLRQAKTELEETTAEAEEEIQALTAHRDEIQRKFDALRNSCTVITDLEEQLNQLTEDNAELNNQNFYLSKQLDEASGANDEIVQLRSEVDHLRREITEREMQLTSQKQTMEALKTTCTMLEEQVMDLEALNDELLEKERQWEAWRSVLGDEKSQFECRVRELQRMLDTEKQSRARADQRITESRQVVELAVKEHKAEILALQQALKEQKLKAESLSDKLNDLEKKHAMLEMNARSLQQKLETERELKQRLLEEQAKLQQQMDLQKNHIFRLTQGLQEALDRADLLKTERSDLEYQLENIQVLYSHEKVKMEGTISQQTKLIDFLQAKMDQPAKKKKGLFSRRKEDPALPTQVPLQYNELKVALEKEKARCAELEEALQKTRIELRSAREEAAHRKAADHPHPSTPATARQQIAMSAIVRSPEHQPSALSLLAPPSSRRKESSTPEEFSRRLKERMHHNIPHRFNVGLNMRATKCAVCLDTVHFGRQASKCLECQVMCHPKCSTCLPATCGLPAEYATHFTEAFCRDKMNSPGLQSKEPSSSLHLEGWMKVPRNNKRGQQGWDRKYIVLEGSKVLIYDNEVREAGQRPVEEFELCLPDGDVSIHGAVGASELANTAKADVPYVLKMESHPHTTCWPGRTLYLLAPSFPDKQRWVTALESVVAGGRVSREKAEADAKLLGNSLLKLEGDDRLDMNCTLPFSDQVVLVGTEEGLYALNVLKNSLTHVPGIGAVFQIYIIKDLEKLLMIAGEERALCLVDVKKVKQSLAQSHLPAQPDISPNIFEAVKGCHLFAAGKIESGLCICAAMPSKVVILRYNENLSKYCIRKEIETSEPCSCIHFTNYSILIGTNKFYEIDMKQYTLEEFLDKNDHSLAPAVFASSSNSFPVSIMQVNGAGQREEFLLCFHEFGVFVDSYGRRSRTDDLKWSRLPLAFAYREPYLFVTHFNSLEVIEIQARSSLGTPARAYLEIPNPRYLGPAISSGAIYLASSYQDKLRVICCKGNLVKETGTDHHRGPSTSRSPNKRGPPTYNEHITKRVASSPAPPEGPSHPREPSTPHRYREGRTELRRDKSPGRPLEREKSPGRMLSTRRERSPGRLFEDSSRGRLPVGAVRTPLSQVNKVWDQSSV</sequence>
<keyword evidence="6" id="KW-0862">Zinc</keyword>
<evidence type="ECO:0000313" key="17">
    <source>
        <dbReference type="EMBL" id="KAB0370192.1"/>
    </source>
</evidence>
<evidence type="ECO:0000256" key="11">
    <source>
        <dbReference type="SAM" id="Coils"/>
    </source>
</evidence>
<dbReference type="Gene3D" id="1.20.5.340">
    <property type="match status" value="1"/>
</dbReference>
<dbReference type="PROSITE" id="PS00108">
    <property type="entry name" value="PROTEIN_KINASE_ST"/>
    <property type="match status" value="1"/>
</dbReference>
<dbReference type="FunFam" id="2.30.29.30:FF:000081">
    <property type="entry name" value="Citron rho-interacting serine/threonine kinase"/>
    <property type="match status" value="1"/>
</dbReference>
<dbReference type="Gene3D" id="1.10.510.10">
    <property type="entry name" value="Transferase(Phosphotransferase) domain 1"/>
    <property type="match status" value="1"/>
</dbReference>
<dbReference type="SMART" id="SM00233">
    <property type="entry name" value="PH"/>
    <property type="match status" value="1"/>
</dbReference>
<dbReference type="InterPro" id="IPR017441">
    <property type="entry name" value="Protein_kinase_ATP_BS"/>
</dbReference>
<dbReference type="InterPro" id="IPR002219">
    <property type="entry name" value="PKC_DAG/PE"/>
</dbReference>
<keyword evidence="18" id="KW-1185">Reference proteome</keyword>
<feature type="domain" description="PH" evidence="13">
    <location>
        <begin position="1343"/>
        <end position="1463"/>
    </location>
</feature>
<evidence type="ECO:0000256" key="8">
    <source>
        <dbReference type="ARBA" id="ARBA00047899"/>
    </source>
</evidence>
<dbReference type="SUPFAM" id="SSF50729">
    <property type="entry name" value="PH domain-like"/>
    <property type="match status" value="1"/>
</dbReference>
<dbReference type="PANTHER" id="PTHR22988:SF71">
    <property type="entry name" value="CITRON RHO-INTERACTING KINASE"/>
    <property type="match status" value="1"/>
</dbReference>
<evidence type="ECO:0000259" key="15">
    <source>
        <dbReference type="PROSITE" id="PS50081"/>
    </source>
</evidence>
<dbReference type="FunFam" id="1.10.510.10:FF:000234">
    <property type="entry name" value="Citron rho-interacting serine/threonine kinase"/>
    <property type="match status" value="1"/>
</dbReference>
<dbReference type="GO" id="GO:0005524">
    <property type="term" value="F:ATP binding"/>
    <property type="evidence" value="ECO:0007669"/>
    <property type="project" value="UniProtKB-UniRule"/>
</dbReference>
<dbReference type="InterPro" id="IPR011993">
    <property type="entry name" value="PH-like_dom_sf"/>
</dbReference>
<evidence type="ECO:0000256" key="5">
    <source>
        <dbReference type="ARBA" id="ARBA00022777"/>
    </source>
</evidence>
<dbReference type="PANTHER" id="PTHR22988">
    <property type="entry name" value="MYOTONIC DYSTROPHY S/T KINASE-RELATED"/>
    <property type="match status" value="1"/>
</dbReference>
<dbReference type="PROSITE" id="PS00107">
    <property type="entry name" value="PROTEIN_KINASE_ATP"/>
    <property type="match status" value="1"/>
</dbReference>
<dbReference type="Gene3D" id="3.30.200.20">
    <property type="entry name" value="Phosphorylase Kinase, domain 1"/>
    <property type="match status" value="1"/>
</dbReference>
<keyword evidence="11" id="KW-0175">Coiled coil</keyword>
<dbReference type="FunFam" id="3.30.60.20:FF:000018">
    <property type="entry name" value="Citron rho-interacting serine/threonine kinase"/>
    <property type="match status" value="1"/>
</dbReference>
<feature type="region of interest" description="Disordered" evidence="12">
    <location>
        <begin position="1804"/>
        <end position="1910"/>
    </location>
</feature>
<evidence type="ECO:0000256" key="9">
    <source>
        <dbReference type="ARBA" id="ARBA00048679"/>
    </source>
</evidence>
<keyword evidence="2" id="KW-0597">Phosphoprotein</keyword>
<gene>
    <name evidence="17" type="ORF">FD755_018154</name>
</gene>
<feature type="compositionally biased region" description="Basic and acidic residues" evidence="12">
    <location>
        <begin position="1189"/>
        <end position="1203"/>
    </location>
</feature>
<dbReference type="Gene3D" id="1.20.5.170">
    <property type="match status" value="1"/>
</dbReference>
<dbReference type="Pfam" id="PF00780">
    <property type="entry name" value="CNH"/>
    <property type="match status" value="1"/>
</dbReference>
<keyword evidence="3" id="KW-0479">Metal-binding</keyword>
<keyword evidence="1" id="KW-0723">Serine/threonine-protein kinase</keyword>
<dbReference type="GO" id="GO:0004674">
    <property type="term" value="F:protein serine/threonine kinase activity"/>
    <property type="evidence" value="ECO:0007669"/>
    <property type="project" value="UniProtKB-KW"/>
</dbReference>
<dbReference type="InterPro" id="IPR046349">
    <property type="entry name" value="C1-like_sf"/>
</dbReference>
<comment type="caution">
    <text evidence="17">The sequence shown here is derived from an EMBL/GenBank/DDBJ whole genome shotgun (WGS) entry which is preliminary data.</text>
</comment>
<evidence type="ECO:0000256" key="12">
    <source>
        <dbReference type="SAM" id="MobiDB-lite"/>
    </source>
</evidence>
<evidence type="ECO:0000259" key="14">
    <source>
        <dbReference type="PROSITE" id="PS50011"/>
    </source>
</evidence>
<dbReference type="GO" id="GO:0046872">
    <property type="term" value="F:metal ion binding"/>
    <property type="evidence" value="ECO:0007669"/>
    <property type="project" value="UniProtKB-KW"/>
</dbReference>
<dbReference type="Pfam" id="PF00169">
    <property type="entry name" value="PH"/>
    <property type="match status" value="1"/>
</dbReference>
<dbReference type="SUPFAM" id="SSF57889">
    <property type="entry name" value="Cysteine-rich domain"/>
    <property type="match status" value="1"/>
</dbReference>
<dbReference type="InterPro" id="IPR050839">
    <property type="entry name" value="Rho-assoc_Ser/Thr_Kinase"/>
</dbReference>
<dbReference type="InterPro" id="IPR001849">
    <property type="entry name" value="PH_domain"/>
</dbReference>
<proteinExistence type="predicted"/>
<evidence type="ECO:0000256" key="10">
    <source>
        <dbReference type="PROSITE-ProRule" id="PRU10141"/>
    </source>
</evidence>
<evidence type="ECO:0000256" key="2">
    <source>
        <dbReference type="ARBA" id="ARBA00022553"/>
    </source>
</evidence>
<feature type="coiled-coil region" evidence="11">
    <location>
        <begin position="337"/>
        <end position="1097"/>
    </location>
</feature>
<evidence type="ECO:0000256" key="4">
    <source>
        <dbReference type="ARBA" id="ARBA00022741"/>
    </source>
</evidence>
<organism evidence="17 18">
    <name type="scientific">Muntiacus reevesi</name>
    <name type="common">Reeves' muntjac</name>
    <name type="synonym">Cervus reevesi</name>
    <dbReference type="NCBI Taxonomy" id="9886"/>
    <lineage>
        <taxon>Eukaryota</taxon>
        <taxon>Metazoa</taxon>
        <taxon>Chordata</taxon>
        <taxon>Craniata</taxon>
        <taxon>Vertebrata</taxon>
        <taxon>Euteleostomi</taxon>
        <taxon>Mammalia</taxon>
        <taxon>Eutheria</taxon>
        <taxon>Laurasiatheria</taxon>
        <taxon>Artiodactyla</taxon>
        <taxon>Ruminantia</taxon>
        <taxon>Pecora</taxon>
        <taxon>Cervidae</taxon>
        <taxon>Muntiacinae</taxon>
        <taxon>Muntiacus</taxon>
    </lineage>
</organism>
<evidence type="ECO:0000256" key="7">
    <source>
        <dbReference type="ARBA" id="ARBA00022840"/>
    </source>
</evidence>
<feature type="domain" description="CNH" evidence="16">
    <location>
        <begin position="1491"/>
        <end position="1781"/>
    </location>
</feature>
<comment type="catalytic activity">
    <reaction evidence="8">
        <text>L-threonyl-[protein] + ATP = O-phospho-L-threonyl-[protein] + ADP + H(+)</text>
        <dbReference type="Rhea" id="RHEA:46608"/>
        <dbReference type="Rhea" id="RHEA-COMP:11060"/>
        <dbReference type="Rhea" id="RHEA-COMP:11605"/>
        <dbReference type="ChEBI" id="CHEBI:15378"/>
        <dbReference type="ChEBI" id="CHEBI:30013"/>
        <dbReference type="ChEBI" id="CHEBI:30616"/>
        <dbReference type="ChEBI" id="CHEBI:61977"/>
        <dbReference type="ChEBI" id="CHEBI:456216"/>
        <dbReference type="EC" id="2.7.11.1"/>
    </reaction>
</comment>
<evidence type="ECO:0000256" key="3">
    <source>
        <dbReference type="ARBA" id="ARBA00022723"/>
    </source>
</evidence>
<keyword evidence="7 10" id="KW-0067">ATP-binding</keyword>
<keyword evidence="5" id="KW-0418">Kinase</keyword>
<dbReference type="CDD" id="cd20814">
    <property type="entry name" value="CRIK"/>
    <property type="match status" value="1"/>
</dbReference>
<feature type="region of interest" description="Disordered" evidence="12">
    <location>
        <begin position="1189"/>
        <end position="1211"/>
    </location>
</feature>
<accession>A0A5N3X8K9</accession>
<dbReference type="Pfam" id="PF00069">
    <property type="entry name" value="Pkinase"/>
    <property type="match status" value="1"/>
</dbReference>
<feature type="compositionally biased region" description="Low complexity" evidence="12">
    <location>
        <begin position="1227"/>
        <end position="1237"/>
    </location>
</feature>
<dbReference type="SUPFAM" id="SSF56112">
    <property type="entry name" value="Protein kinase-like (PK-like)"/>
    <property type="match status" value="1"/>
</dbReference>
<dbReference type="Proteomes" id="UP000326062">
    <property type="component" value="Chromosome 20"/>
</dbReference>